<dbReference type="KEGG" id="amob:HG15A2_09610"/>
<dbReference type="AlphaFoldDB" id="A0A517MSC9"/>
<dbReference type="Proteomes" id="UP000319852">
    <property type="component" value="Chromosome"/>
</dbReference>
<gene>
    <name evidence="1" type="ORF">HG15A2_09610</name>
</gene>
<evidence type="ECO:0000313" key="1">
    <source>
        <dbReference type="EMBL" id="QDS97697.1"/>
    </source>
</evidence>
<accession>A0A517MSC9</accession>
<organism evidence="1 2">
    <name type="scientific">Adhaeretor mobilis</name>
    <dbReference type="NCBI Taxonomy" id="1930276"/>
    <lineage>
        <taxon>Bacteria</taxon>
        <taxon>Pseudomonadati</taxon>
        <taxon>Planctomycetota</taxon>
        <taxon>Planctomycetia</taxon>
        <taxon>Pirellulales</taxon>
        <taxon>Lacipirellulaceae</taxon>
        <taxon>Adhaeretor</taxon>
    </lineage>
</organism>
<reference evidence="1 2" key="1">
    <citation type="submission" date="2019-02" db="EMBL/GenBank/DDBJ databases">
        <title>Deep-cultivation of Planctomycetes and their phenomic and genomic characterization uncovers novel biology.</title>
        <authorList>
            <person name="Wiegand S."/>
            <person name="Jogler M."/>
            <person name="Boedeker C."/>
            <person name="Pinto D."/>
            <person name="Vollmers J."/>
            <person name="Rivas-Marin E."/>
            <person name="Kohn T."/>
            <person name="Peeters S.H."/>
            <person name="Heuer A."/>
            <person name="Rast P."/>
            <person name="Oberbeckmann S."/>
            <person name="Bunk B."/>
            <person name="Jeske O."/>
            <person name="Meyerdierks A."/>
            <person name="Storesund J.E."/>
            <person name="Kallscheuer N."/>
            <person name="Luecker S."/>
            <person name="Lage O.M."/>
            <person name="Pohl T."/>
            <person name="Merkel B.J."/>
            <person name="Hornburger P."/>
            <person name="Mueller R.-W."/>
            <person name="Bruemmer F."/>
            <person name="Labrenz M."/>
            <person name="Spormann A.M."/>
            <person name="Op den Camp H."/>
            <person name="Overmann J."/>
            <person name="Amann R."/>
            <person name="Jetten M.S.M."/>
            <person name="Mascher T."/>
            <person name="Medema M.H."/>
            <person name="Devos D.P."/>
            <person name="Kaster A.-K."/>
            <person name="Ovreas L."/>
            <person name="Rohde M."/>
            <person name="Galperin M.Y."/>
            <person name="Jogler C."/>
        </authorList>
    </citation>
    <scope>NUCLEOTIDE SEQUENCE [LARGE SCALE GENOMIC DNA]</scope>
    <source>
        <strain evidence="1 2">HG15A2</strain>
    </source>
</reference>
<protein>
    <submittedName>
        <fullName evidence="1">Uncharacterized protein</fullName>
    </submittedName>
</protein>
<name>A0A517MSC9_9BACT</name>
<keyword evidence="2" id="KW-1185">Reference proteome</keyword>
<evidence type="ECO:0000313" key="2">
    <source>
        <dbReference type="Proteomes" id="UP000319852"/>
    </source>
</evidence>
<proteinExistence type="predicted"/>
<dbReference type="EMBL" id="CP036263">
    <property type="protein sequence ID" value="QDS97697.1"/>
    <property type="molecule type" value="Genomic_DNA"/>
</dbReference>
<sequence length="67" mass="8183">MRVPGREIDGQLVSHPPEFYQAEREIAPERERSWDWIWRNLGPWLEERTKLEQIKFLRKPVQLLTAR</sequence>